<reference evidence="5 6" key="1">
    <citation type="journal article" date="2011" name="Mol. Biol. Evol.">
        <title>Comparative genomic analysis of fruiting body formation in Myxococcales.</title>
        <authorList>
            <person name="Huntley S."/>
            <person name="Hamann N."/>
            <person name="Wegener-Feldbrugge S."/>
            <person name="Treuner-Lange A."/>
            <person name="Kube M."/>
            <person name="Reinhardt R."/>
            <person name="Klages S."/>
            <person name="Muller R."/>
            <person name="Ronning C.M."/>
            <person name="Nierman W.C."/>
            <person name="Sogaard-Andersen L."/>
        </authorList>
    </citation>
    <scope>NUCLEOTIDE SEQUENCE [LARGE SCALE GENOMIC DNA]</scope>
    <source>
        <strain evidence="5 6">DW4/3-1</strain>
    </source>
</reference>
<comment type="similarity">
    <text evidence="1">Belongs to the 'phage' integrase family.</text>
</comment>
<dbReference type="SUPFAM" id="SSF56349">
    <property type="entry name" value="DNA breaking-rejoining enzymes"/>
    <property type="match status" value="1"/>
</dbReference>
<evidence type="ECO:0000256" key="2">
    <source>
        <dbReference type="ARBA" id="ARBA00023125"/>
    </source>
</evidence>
<evidence type="ECO:0000256" key="1">
    <source>
        <dbReference type="ARBA" id="ARBA00008857"/>
    </source>
</evidence>
<evidence type="ECO:0000313" key="5">
    <source>
        <dbReference type="EMBL" id="ADO70446.1"/>
    </source>
</evidence>
<keyword evidence="2" id="KW-0238">DNA-binding</keyword>
<dbReference type="PANTHER" id="PTHR30349">
    <property type="entry name" value="PHAGE INTEGRASE-RELATED"/>
    <property type="match status" value="1"/>
</dbReference>
<dbReference type="GO" id="GO:0015074">
    <property type="term" value="P:DNA integration"/>
    <property type="evidence" value="ECO:0007669"/>
    <property type="project" value="InterPro"/>
</dbReference>
<dbReference type="InterPro" id="IPR002104">
    <property type="entry name" value="Integrase_catalytic"/>
</dbReference>
<sequence length="226" mass="25924">MFRCFLSAPERVWLRPLHDGAAMSAYAAVARPPRTLTEKEVALLLRVTGAHKEGFRDHCLYSLALASGLREHELVALNIGDIFNERGRARRHVMLTVFKGSRRHPRPQEIVLADAVRAKLEKLLRLKRAQGHDVGPLAPLFLSRKSLRLSTRQVRHGFAVWQERAGLERHLNFHCTRHTACTGVYRRTKDIRLTQRFARQRSVDSTVIYTHPSDDELVRVTQELPC</sequence>
<proteinExistence type="inferred from homology"/>
<gene>
    <name evidence="5" type="ordered locus">STAUR_2642</name>
</gene>
<evidence type="ECO:0000256" key="3">
    <source>
        <dbReference type="ARBA" id="ARBA00023172"/>
    </source>
</evidence>
<dbReference type="Gene3D" id="1.10.443.10">
    <property type="entry name" value="Intergrase catalytic core"/>
    <property type="match status" value="1"/>
</dbReference>
<protein>
    <submittedName>
        <fullName evidence="5">Site-specific recombinase, phage integrase family</fullName>
    </submittedName>
</protein>
<keyword evidence="6" id="KW-1185">Reference proteome</keyword>
<evidence type="ECO:0000313" key="6">
    <source>
        <dbReference type="Proteomes" id="UP000001351"/>
    </source>
</evidence>
<evidence type="ECO:0000259" key="4">
    <source>
        <dbReference type="PROSITE" id="PS51898"/>
    </source>
</evidence>
<dbReference type="KEGG" id="sur:STAUR_2642"/>
<dbReference type="Proteomes" id="UP000001351">
    <property type="component" value="Chromosome"/>
</dbReference>
<keyword evidence="3" id="KW-0233">DNA recombination</keyword>
<dbReference type="PANTHER" id="PTHR30349:SF41">
    <property type="entry name" value="INTEGRASE_RECOMBINASE PROTEIN MJ0367-RELATED"/>
    <property type="match status" value="1"/>
</dbReference>
<dbReference type="PROSITE" id="PS51898">
    <property type="entry name" value="TYR_RECOMBINASE"/>
    <property type="match status" value="1"/>
</dbReference>
<accession>E3FJF1</accession>
<dbReference type="STRING" id="378806.STAUR_2642"/>
<dbReference type="EMBL" id="CP002271">
    <property type="protein sequence ID" value="ADO70446.1"/>
    <property type="molecule type" value="Genomic_DNA"/>
</dbReference>
<dbReference type="AlphaFoldDB" id="E3FJF1"/>
<dbReference type="GO" id="GO:0006310">
    <property type="term" value="P:DNA recombination"/>
    <property type="evidence" value="ECO:0007669"/>
    <property type="project" value="UniProtKB-KW"/>
</dbReference>
<dbReference type="HOGENOM" id="CLU_1292894_0_0_7"/>
<dbReference type="GO" id="GO:0003677">
    <property type="term" value="F:DNA binding"/>
    <property type="evidence" value="ECO:0007669"/>
    <property type="project" value="UniProtKB-KW"/>
</dbReference>
<name>E3FJF1_STIAD</name>
<dbReference type="Pfam" id="PF00589">
    <property type="entry name" value="Phage_integrase"/>
    <property type="match status" value="1"/>
</dbReference>
<organism evidence="5 6">
    <name type="scientific">Stigmatella aurantiaca (strain DW4/3-1)</name>
    <dbReference type="NCBI Taxonomy" id="378806"/>
    <lineage>
        <taxon>Bacteria</taxon>
        <taxon>Pseudomonadati</taxon>
        <taxon>Myxococcota</taxon>
        <taxon>Myxococcia</taxon>
        <taxon>Myxococcales</taxon>
        <taxon>Cystobacterineae</taxon>
        <taxon>Archangiaceae</taxon>
        <taxon>Stigmatella</taxon>
    </lineage>
</organism>
<dbReference type="InterPro" id="IPR013762">
    <property type="entry name" value="Integrase-like_cat_sf"/>
</dbReference>
<dbReference type="InterPro" id="IPR011010">
    <property type="entry name" value="DNA_brk_join_enz"/>
</dbReference>
<dbReference type="eggNOG" id="COG4974">
    <property type="taxonomic scope" value="Bacteria"/>
</dbReference>
<feature type="domain" description="Tyr recombinase" evidence="4">
    <location>
        <begin position="31"/>
        <end position="222"/>
    </location>
</feature>
<dbReference type="InterPro" id="IPR050090">
    <property type="entry name" value="Tyrosine_recombinase_XerCD"/>
</dbReference>